<dbReference type="SUPFAM" id="SSF47794">
    <property type="entry name" value="Rad51 N-terminal domain-like"/>
    <property type="match status" value="1"/>
</dbReference>
<evidence type="ECO:0000259" key="2">
    <source>
        <dbReference type="Pfam" id="PF13482"/>
    </source>
</evidence>
<dbReference type="Pfam" id="PF13482">
    <property type="entry name" value="RNase_H_2"/>
    <property type="match status" value="1"/>
</dbReference>
<dbReference type="InterPro" id="IPR038720">
    <property type="entry name" value="YprB_RNase_H-like_dom"/>
</dbReference>
<protein>
    <recommendedName>
        <fullName evidence="2">YprB ribonuclease H-like domain-containing protein</fullName>
    </recommendedName>
</protein>
<dbReference type="GO" id="GO:0000166">
    <property type="term" value="F:nucleotide binding"/>
    <property type="evidence" value="ECO:0007669"/>
    <property type="project" value="InterPro"/>
</dbReference>
<dbReference type="AlphaFoldDB" id="L9X8V4"/>
<dbReference type="eggNOG" id="arCOG03131">
    <property type="taxonomic scope" value="Archaea"/>
</dbReference>
<sequence>MTNRDGARLLALPPSAVLGRPTETLADVDTTLEPDAVWLLGPEREARAFARTRQMFDAPAFHPPLETDGEVVSRQPIGTELEIAVVRSLRALRASPADVSSALSDSRSTPIAVVCDDVTTTTRPTALETGLEGAAELAAALPPGRVTTVLTSGVPAGYDELWHLAAETGAIRAVEHEPQLECEPAGDDCVSVRVRGAGPVEGYGGSASLSVLELDETGVTAVDTYERSDFGLEAVAGIGPKTAERLADAEVTTRAELLETPIDKLAGYPGVGRDSAHRMHRHATVLEAGEPRRLTDESLPAESGRPPLCLDIETDGLSPTILWQIGVYDPADDSYRAFVERDDPDDPAPVLEALCDWLFASHPDRALLTWNGWRFDYRHLGAFVARHVPYYVEEWESVPKFDLYDWAVREGHALLPGRTNKLEDVAGALGYEGAETGLDGAQTAAAYQRFLRTGEEFDWGRHEAYCEDDCRALWHVYERLRDAPRATDSSDTSPAEAEGATPSGTTGGEQTGLGDF</sequence>
<feature type="compositionally biased region" description="Gly residues" evidence="1">
    <location>
        <begin position="505"/>
        <end position="516"/>
    </location>
</feature>
<feature type="region of interest" description="Disordered" evidence="1">
    <location>
        <begin position="484"/>
        <end position="516"/>
    </location>
</feature>
<dbReference type="OrthoDB" id="50367at2157"/>
<evidence type="ECO:0000256" key="1">
    <source>
        <dbReference type="SAM" id="MobiDB-lite"/>
    </source>
</evidence>
<dbReference type="EMBL" id="AOIB01000021">
    <property type="protein sequence ID" value="ELY58012.1"/>
    <property type="molecule type" value="Genomic_DNA"/>
</dbReference>
<dbReference type="Proteomes" id="UP000011688">
    <property type="component" value="Unassembled WGS sequence"/>
</dbReference>
<dbReference type="PATRIC" id="fig|1227497.3.peg.1949"/>
<evidence type="ECO:0000313" key="4">
    <source>
        <dbReference type="Proteomes" id="UP000011688"/>
    </source>
</evidence>
<feature type="domain" description="YprB ribonuclease H-like" evidence="2">
    <location>
        <begin position="308"/>
        <end position="480"/>
    </location>
</feature>
<proteinExistence type="predicted"/>
<gene>
    <name evidence="3" type="ORF">C491_09464</name>
</gene>
<reference evidence="3 4" key="1">
    <citation type="journal article" date="2014" name="PLoS Genet.">
        <title>Phylogenetically driven sequencing of extremely halophilic archaea reveals strategies for static and dynamic osmo-response.</title>
        <authorList>
            <person name="Becker E.A."/>
            <person name="Seitzer P.M."/>
            <person name="Tritt A."/>
            <person name="Larsen D."/>
            <person name="Krusor M."/>
            <person name="Yao A.I."/>
            <person name="Wu D."/>
            <person name="Madern D."/>
            <person name="Eisen J.A."/>
            <person name="Darling A.E."/>
            <person name="Facciotti M.T."/>
        </authorList>
    </citation>
    <scope>NUCLEOTIDE SEQUENCE [LARGE SCALE GENOMIC DNA]</scope>
    <source>
        <strain evidence="3 4">DSM 10524</strain>
    </source>
</reference>
<dbReference type="InterPro" id="IPR010995">
    <property type="entry name" value="DNA_repair_Rad51/TF_NusA_a-hlx"/>
</dbReference>
<dbReference type="Gene3D" id="1.10.150.20">
    <property type="entry name" value="5' to 3' exonuclease, C-terminal subdomain"/>
    <property type="match status" value="1"/>
</dbReference>
<dbReference type="Pfam" id="PF14520">
    <property type="entry name" value="HHH_5"/>
    <property type="match status" value="1"/>
</dbReference>
<dbReference type="SUPFAM" id="SSF53098">
    <property type="entry name" value="Ribonuclease H-like"/>
    <property type="match status" value="1"/>
</dbReference>
<name>L9X8V4_9EURY</name>
<dbReference type="STRING" id="1227497.C491_09464"/>
<accession>L9X8V4</accession>
<dbReference type="InterPro" id="IPR012337">
    <property type="entry name" value="RNaseH-like_sf"/>
</dbReference>
<comment type="caution">
    <text evidence="3">The sequence shown here is derived from an EMBL/GenBank/DDBJ whole genome shotgun (WGS) entry which is preliminary data.</text>
</comment>
<keyword evidence="4" id="KW-1185">Reference proteome</keyword>
<evidence type="ECO:0000313" key="3">
    <source>
        <dbReference type="EMBL" id="ELY58012.1"/>
    </source>
</evidence>
<organism evidence="3 4">
    <name type="scientific">Natronococcus amylolyticus DSM 10524</name>
    <dbReference type="NCBI Taxonomy" id="1227497"/>
    <lineage>
        <taxon>Archaea</taxon>
        <taxon>Methanobacteriati</taxon>
        <taxon>Methanobacteriota</taxon>
        <taxon>Stenosarchaea group</taxon>
        <taxon>Halobacteria</taxon>
        <taxon>Halobacteriales</taxon>
        <taxon>Natrialbaceae</taxon>
        <taxon>Natronococcus</taxon>
    </lineage>
</organism>
<dbReference type="RefSeq" id="WP_005555546.1">
    <property type="nucleotide sequence ID" value="NZ_AOIB01000021.1"/>
</dbReference>